<name>A0A5C2SDB2_9APHY</name>
<keyword evidence="2" id="KW-1185">Reference proteome</keyword>
<dbReference type="Proteomes" id="UP000313359">
    <property type="component" value="Unassembled WGS sequence"/>
</dbReference>
<dbReference type="AlphaFoldDB" id="A0A5C2SDB2"/>
<gene>
    <name evidence="1" type="ORF">L227DRAFT_574258</name>
</gene>
<protein>
    <submittedName>
        <fullName evidence="1">Uncharacterized protein</fullName>
    </submittedName>
</protein>
<accession>A0A5C2SDB2</accession>
<evidence type="ECO:0000313" key="2">
    <source>
        <dbReference type="Proteomes" id="UP000313359"/>
    </source>
</evidence>
<dbReference type="EMBL" id="ML122261">
    <property type="protein sequence ID" value="RPD61773.1"/>
    <property type="molecule type" value="Genomic_DNA"/>
</dbReference>
<reference evidence="1" key="1">
    <citation type="journal article" date="2018" name="Genome Biol. Evol.">
        <title>Genomics and development of Lentinus tigrinus, a white-rot wood-decaying mushroom with dimorphic fruiting bodies.</title>
        <authorList>
            <person name="Wu B."/>
            <person name="Xu Z."/>
            <person name="Knudson A."/>
            <person name="Carlson A."/>
            <person name="Chen N."/>
            <person name="Kovaka S."/>
            <person name="LaButti K."/>
            <person name="Lipzen A."/>
            <person name="Pennachio C."/>
            <person name="Riley R."/>
            <person name="Schakwitz W."/>
            <person name="Umezawa K."/>
            <person name="Ohm R.A."/>
            <person name="Grigoriev I.V."/>
            <person name="Nagy L.G."/>
            <person name="Gibbons J."/>
            <person name="Hibbett D."/>
        </authorList>
    </citation>
    <scope>NUCLEOTIDE SEQUENCE [LARGE SCALE GENOMIC DNA]</scope>
    <source>
        <strain evidence="1">ALCF2SS1-6</strain>
    </source>
</reference>
<sequence length="107" mass="11928">MQSGCRGECGMYKFSRFRWISASPSFKVSGVHRHGILDAWRLELVLCSQLFSASFLVLFSASGVVPNLTPFDGRWSVQRSVRSMSASHSVWFVPPCIASFALPNDHC</sequence>
<proteinExistence type="predicted"/>
<evidence type="ECO:0000313" key="1">
    <source>
        <dbReference type="EMBL" id="RPD61773.1"/>
    </source>
</evidence>
<organism evidence="1 2">
    <name type="scientific">Lentinus tigrinus ALCF2SS1-6</name>
    <dbReference type="NCBI Taxonomy" id="1328759"/>
    <lineage>
        <taxon>Eukaryota</taxon>
        <taxon>Fungi</taxon>
        <taxon>Dikarya</taxon>
        <taxon>Basidiomycota</taxon>
        <taxon>Agaricomycotina</taxon>
        <taxon>Agaricomycetes</taxon>
        <taxon>Polyporales</taxon>
        <taxon>Polyporaceae</taxon>
        <taxon>Lentinus</taxon>
    </lineage>
</organism>